<evidence type="ECO:0000313" key="2">
    <source>
        <dbReference type="Proteomes" id="UP000625574"/>
    </source>
</evidence>
<dbReference type="Gene3D" id="3.40.50.1220">
    <property type="entry name" value="TPP-binding domain"/>
    <property type="match status" value="1"/>
</dbReference>
<gene>
    <name evidence="1" type="ORF">JDV76_09505</name>
</gene>
<accession>A0ABS0W0T4</accession>
<dbReference type="SUPFAM" id="SSF52467">
    <property type="entry name" value="DHS-like NAD/FAD-binding domain"/>
    <property type="match status" value="1"/>
</dbReference>
<evidence type="ECO:0008006" key="3">
    <source>
        <dbReference type="Google" id="ProtNLM"/>
    </source>
</evidence>
<proteinExistence type="predicted"/>
<dbReference type="InterPro" id="IPR029035">
    <property type="entry name" value="DHS-like_NAD/FAD-binding_dom"/>
</dbReference>
<organism evidence="1 2">
    <name type="scientific">Corynebacterium marambiense</name>
    <dbReference type="NCBI Taxonomy" id="2765364"/>
    <lineage>
        <taxon>Bacteria</taxon>
        <taxon>Bacillati</taxon>
        <taxon>Actinomycetota</taxon>
        <taxon>Actinomycetes</taxon>
        <taxon>Mycobacteriales</taxon>
        <taxon>Corynebacteriaceae</taxon>
        <taxon>Corynebacterium</taxon>
    </lineage>
</organism>
<dbReference type="RefSeq" id="WP_198736663.1">
    <property type="nucleotide sequence ID" value="NZ_JAEIOT010000011.1"/>
</dbReference>
<protein>
    <recommendedName>
        <fullName evidence="3">SIR2-like domain-containing protein</fullName>
    </recommendedName>
</protein>
<name>A0ABS0W0T4_9CORY</name>
<dbReference type="Proteomes" id="UP000625574">
    <property type="component" value="Unassembled WGS sequence"/>
</dbReference>
<comment type="caution">
    <text evidence="1">The sequence shown here is derived from an EMBL/GenBank/DDBJ whole genome shotgun (WGS) entry which is preliminary data.</text>
</comment>
<dbReference type="EMBL" id="JAEIOT010000011">
    <property type="protein sequence ID" value="MBI9001197.1"/>
    <property type="molecule type" value="Genomic_DNA"/>
</dbReference>
<reference evidence="1 2" key="1">
    <citation type="submission" date="2020-12" db="EMBL/GenBank/DDBJ databases">
        <title>Genome public.</title>
        <authorList>
            <person name="Sun Q."/>
        </authorList>
    </citation>
    <scope>NUCLEOTIDE SEQUENCE [LARGE SCALE GENOMIC DNA]</scope>
    <source>
        <strain evidence="1 2">CCM 8864</strain>
    </source>
</reference>
<evidence type="ECO:0000313" key="1">
    <source>
        <dbReference type="EMBL" id="MBI9001197.1"/>
    </source>
</evidence>
<keyword evidence="2" id="KW-1185">Reference proteome</keyword>
<sequence length="594" mass="67471">MWDFDPQDVVFLTGAGISANAPTNGPLGNHLTEFALAELFDDSAVQDILGSYQKIRNNRNRMPRLEAVLDKAVSSHGDQCLNYILHDLVEAPPNYLHLFFAQHLKLGGVNVTANFDRLIEKSSGFSADVNPFHFHGSLQAGAEGQSLGATLHSIVPGFNSQISNELDRLLFGGRHKVLIVAGYSGLDFFDMDVYVRENLRRFLQHYSQIMWIHHDHTKEGADFGAVNSDAWVPPIFSLLQKTFEKHGREDQKCFRIAANTGEFLAQEFSEKWRLSEVVFDAGDGGCSDAVGLQIGGTLSSNPTFVPTVEDRRKATVDLCLHFGLFKQYKELMTSYGKEIPAGHLAEIAWQEGRYRDADRLWRDFYRDEPLKALERKAACLWVRGSYLRAYRAIILAHQLSLRVGDDRMEATVLALWGRILFAMRKCPELRLFVGGRCCSKVRKKIAEFIIDHPGVDAMIRSDLIDADRRIAISLGAFDSFSYDKTDDSADGTATAFEFWDQADSLSGYLDYGRGRMWVKAERGEPIPREWVEWYVESACLMGQMGQVYKMPMLPGVGRFYSLTDAWGSLSHLQITWLHRLRGFYFYLRDKRRRR</sequence>